<sequence>MANNMVGDGSDAHRVADIERRQGRVVTQTVTRPSTTFTAYVTLGSGPASDNTVLPAPAPIPTTTALEEPAPTTPTTVVPAPSSSSTTLTSDQIGIILGSVFGFIFLLLAVCTCLHVQRRRRRVYYDSETSEDEVIEVTVGGGGGGGGDPWNRPGRMPGLVPPPTRIPPTPRHTTYRQTRNPQIRGVQRYP</sequence>
<keyword evidence="2" id="KW-0472">Membrane</keyword>
<dbReference type="EMBL" id="JAUEDM010000003">
    <property type="protein sequence ID" value="KAK3322959.1"/>
    <property type="molecule type" value="Genomic_DNA"/>
</dbReference>
<proteinExistence type="predicted"/>
<comment type="caution">
    <text evidence="3">The sequence shown here is derived from an EMBL/GenBank/DDBJ whole genome shotgun (WGS) entry which is preliminary data.</text>
</comment>
<evidence type="ECO:0000313" key="4">
    <source>
        <dbReference type="Proteomes" id="UP001283341"/>
    </source>
</evidence>
<feature type="region of interest" description="Disordered" evidence="1">
    <location>
        <begin position="139"/>
        <end position="190"/>
    </location>
</feature>
<protein>
    <submittedName>
        <fullName evidence="3">Uncharacterized protein</fullName>
    </submittedName>
</protein>
<feature type="compositionally biased region" description="Pro residues" evidence="1">
    <location>
        <begin position="159"/>
        <end position="170"/>
    </location>
</feature>
<organism evidence="3 4">
    <name type="scientific">Apodospora peruviana</name>
    <dbReference type="NCBI Taxonomy" id="516989"/>
    <lineage>
        <taxon>Eukaryota</taxon>
        <taxon>Fungi</taxon>
        <taxon>Dikarya</taxon>
        <taxon>Ascomycota</taxon>
        <taxon>Pezizomycotina</taxon>
        <taxon>Sordariomycetes</taxon>
        <taxon>Sordariomycetidae</taxon>
        <taxon>Sordariales</taxon>
        <taxon>Lasiosphaeriaceae</taxon>
        <taxon>Apodospora</taxon>
    </lineage>
</organism>
<evidence type="ECO:0000313" key="3">
    <source>
        <dbReference type="EMBL" id="KAK3322959.1"/>
    </source>
</evidence>
<keyword evidence="2" id="KW-1133">Transmembrane helix</keyword>
<gene>
    <name evidence="3" type="ORF">B0H66DRAFT_555572</name>
</gene>
<evidence type="ECO:0000256" key="2">
    <source>
        <dbReference type="SAM" id="Phobius"/>
    </source>
</evidence>
<dbReference type="Proteomes" id="UP001283341">
    <property type="component" value="Unassembled WGS sequence"/>
</dbReference>
<feature type="region of interest" description="Disordered" evidence="1">
    <location>
        <begin position="63"/>
        <end position="85"/>
    </location>
</feature>
<accession>A0AAE0ID72</accession>
<reference evidence="3" key="2">
    <citation type="submission" date="2023-06" db="EMBL/GenBank/DDBJ databases">
        <authorList>
            <consortium name="Lawrence Berkeley National Laboratory"/>
            <person name="Haridas S."/>
            <person name="Hensen N."/>
            <person name="Bonometti L."/>
            <person name="Westerberg I."/>
            <person name="Brannstrom I.O."/>
            <person name="Guillou S."/>
            <person name="Cros-Aarteil S."/>
            <person name="Calhoun S."/>
            <person name="Kuo A."/>
            <person name="Mondo S."/>
            <person name="Pangilinan J."/>
            <person name="Riley R."/>
            <person name="Labutti K."/>
            <person name="Andreopoulos B."/>
            <person name="Lipzen A."/>
            <person name="Chen C."/>
            <person name="Yanf M."/>
            <person name="Daum C."/>
            <person name="Ng V."/>
            <person name="Clum A."/>
            <person name="Steindorff A."/>
            <person name="Ohm R."/>
            <person name="Martin F."/>
            <person name="Silar P."/>
            <person name="Natvig D."/>
            <person name="Lalanne C."/>
            <person name="Gautier V."/>
            <person name="Ament-Velasquez S.L."/>
            <person name="Kruys A."/>
            <person name="Hutchinson M.I."/>
            <person name="Powell A.J."/>
            <person name="Barry K."/>
            <person name="Miller A.N."/>
            <person name="Grigoriev I.V."/>
            <person name="Debuchy R."/>
            <person name="Gladieux P."/>
            <person name="Thoren M.H."/>
            <person name="Johannesson H."/>
        </authorList>
    </citation>
    <scope>NUCLEOTIDE SEQUENCE</scope>
    <source>
        <strain evidence="3">CBS 118394</strain>
    </source>
</reference>
<keyword evidence="4" id="KW-1185">Reference proteome</keyword>
<evidence type="ECO:0000256" key="1">
    <source>
        <dbReference type="SAM" id="MobiDB-lite"/>
    </source>
</evidence>
<dbReference type="AlphaFoldDB" id="A0AAE0ID72"/>
<reference evidence="3" key="1">
    <citation type="journal article" date="2023" name="Mol. Phylogenet. Evol.">
        <title>Genome-scale phylogeny and comparative genomics of the fungal order Sordariales.</title>
        <authorList>
            <person name="Hensen N."/>
            <person name="Bonometti L."/>
            <person name="Westerberg I."/>
            <person name="Brannstrom I.O."/>
            <person name="Guillou S."/>
            <person name="Cros-Aarteil S."/>
            <person name="Calhoun S."/>
            <person name="Haridas S."/>
            <person name="Kuo A."/>
            <person name="Mondo S."/>
            <person name="Pangilinan J."/>
            <person name="Riley R."/>
            <person name="LaButti K."/>
            <person name="Andreopoulos B."/>
            <person name="Lipzen A."/>
            <person name="Chen C."/>
            <person name="Yan M."/>
            <person name="Daum C."/>
            <person name="Ng V."/>
            <person name="Clum A."/>
            <person name="Steindorff A."/>
            <person name="Ohm R.A."/>
            <person name="Martin F."/>
            <person name="Silar P."/>
            <person name="Natvig D.O."/>
            <person name="Lalanne C."/>
            <person name="Gautier V."/>
            <person name="Ament-Velasquez S.L."/>
            <person name="Kruys A."/>
            <person name="Hutchinson M.I."/>
            <person name="Powell A.J."/>
            <person name="Barry K."/>
            <person name="Miller A.N."/>
            <person name="Grigoriev I.V."/>
            <person name="Debuchy R."/>
            <person name="Gladieux P."/>
            <person name="Hiltunen Thoren M."/>
            <person name="Johannesson H."/>
        </authorList>
    </citation>
    <scope>NUCLEOTIDE SEQUENCE</scope>
    <source>
        <strain evidence="3">CBS 118394</strain>
    </source>
</reference>
<feature type="transmembrane region" description="Helical" evidence="2">
    <location>
        <begin position="93"/>
        <end position="116"/>
    </location>
</feature>
<name>A0AAE0ID72_9PEZI</name>
<keyword evidence="2" id="KW-0812">Transmembrane</keyword>
<feature type="compositionally biased region" description="Gly residues" evidence="1">
    <location>
        <begin position="139"/>
        <end position="148"/>
    </location>
</feature>